<gene>
    <name evidence="7" type="ORF">DZF91_19170</name>
</gene>
<evidence type="ECO:0000256" key="6">
    <source>
        <dbReference type="SAM" id="Phobius"/>
    </source>
</evidence>
<organism evidence="7 8">
    <name type="scientific">Actinomadura logoneensis</name>
    <dbReference type="NCBI Taxonomy" id="2293572"/>
    <lineage>
        <taxon>Bacteria</taxon>
        <taxon>Bacillati</taxon>
        <taxon>Actinomycetota</taxon>
        <taxon>Actinomycetes</taxon>
        <taxon>Streptosporangiales</taxon>
        <taxon>Thermomonosporaceae</taxon>
        <taxon>Actinomadura</taxon>
    </lineage>
</organism>
<evidence type="ECO:0000256" key="1">
    <source>
        <dbReference type="ARBA" id="ARBA00004651"/>
    </source>
</evidence>
<dbReference type="PANTHER" id="PTHR23513:SF11">
    <property type="entry name" value="STAPHYLOFERRIN A TRANSPORTER"/>
    <property type="match status" value="1"/>
</dbReference>
<name>A0A372JJ49_9ACTN</name>
<dbReference type="Pfam" id="PF07690">
    <property type="entry name" value="MFS_1"/>
    <property type="match status" value="1"/>
</dbReference>
<keyword evidence="2" id="KW-1003">Cell membrane</keyword>
<keyword evidence="5 6" id="KW-0472">Membrane</keyword>
<feature type="transmembrane region" description="Helical" evidence="6">
    <location>
        <begin position="248"/>
        <end position="270"/>
    </location>
</feature>
<dbReference type="InterPro" id="IPR036259">
    <property type="entry name" value="MFS_trans_sf"/>
</dbReference>
<sequence length="443" mass="45405">MARPFLSPPRPVLARPVTLRNSEQADRHAGVPVTTLDLLSNRAVAPLLAARVISSAGVGFGQVAFVWGMRANGYSAGAISLVAACKAVPALLILAGGVLGDRFRRHHVLAAAELGATVTWLAIGACLLDGRAPAALLCVLALFSGTAYFIFMPTVRAIVADLLPGEQRHAANALVGQTEAVGALVGLAAAGVVVSELGAPSAAFLKAVMCAVSAVLLLRLSVPRHRTRPPGPISDLAASWRLFAAHPWLWAITLQFTSAVIATATLAEIIGPLFMSEHGRTATTWGVIGACEAFGALAGAVLAVRWTPRHPALVAVVLLLLAAAPLPVIGAAGPSVLIAAGMFASGVAKAVCLVLWITRLQKTIPVETLAGVNSWSILPAYALAPVGLLLVGPLTEVKGPGNAALVVTLSVLVSTMAALALLLLGARASRRRKEGTAELLTAS</sequence>
<dbReference type="Proteomes" id="UP000261811">
    <property type="component" value="Unassembled WGS sequence"/>
</dbReference>
<dbReference type="AlphaFoldDB" id="A0A372JJ49"/>
<evidence type="ECO:0000256" key="2">
    <source>
        <dbReference type="ARBA" id="ARBA00022475"/>
    </source>
</evidence>
<evidence type="ECO:0000313" key="7">
    <source>
        <dbReference type="EMBL" id="RFU40035.1"/>
    </source>
</evidence>
<feature type="transmembrane region" description="Helical" evidence="6">
    <location>
        <begin position="134"/>
        <end position="159"/>
    </location>
</feature>
<dbReference type="GO" id="GO:0005886">
    <property type="term" value="C:plasma membrane"/>
    <property type="evidence" value="ECO:0007669"/>
    <property type="project" value="UniProtKB-SubCell"/>
</dbReference>
<dbReference type="SUPFAM" id="SSF103473">
    <property type="entry name" value="MFS general substrate transporter"/>
    <property type="match status" value="1"/>
</dbReference>
<protein>
    <submittedName>
        <fullName evidence="7">MFS transporter</fullName>
    </submittedName>
</protein>
<feature type="transmembrane region" description="Helical" evidence="6">
    <location>
        <begin position="282"/>
        <end position="304"/>
    </location>
</feature>
<feature type="transmembrane region" description="Helical" evidence="6">
    <location>
        <begin position="199"/>
        <end position="218"/>
    </location>
</feature>
<keyword evidence="4 6" id="KW-1133">Transmembrane helix</keyword>
<dbReference type="GO" id="GO:0022857">
    <property type="term" value="F:transmembrane transporter activity"/>
    <property type="evidence" value="ECO:0007669"/>
    <property type="project" value="InterPro"/>
</dbReference>
<feature type="transmembrane region" description="Helical" evidence="6">
    <location>
        <begin position="108"/>
        <end position="128"/>
    </location>
</feature>
<feature type="transmembrane region" description="Helical" evidence="6">
    <location>
        <begin position="311"/>
        <end position="330"/>
    </location>
</feature>
<feature type="transmembrane region" description="Helical" evidence="6">
    <location>
        <begin position="369"/>
        <end position="391"/>
    </location>
</feature>
<reference evidence="7 8" key="1">
    <citation type="submission" date="2018-08" db="EMBL/GenBank/DDBJ databases">
        <title>Actinomadura jelena sp. nov., a novel Actinomycete isolated from soil in Chad.</title>
        <authorList>
            <person name="Shi L."/>
        </authorList>
    </citation>
    <scope>NUCLEOTIDE SEQUENCE [LARGE SCALE GENOMIC DNA]</scope>
    <source>
        <strain evidence="7 8">NEAU-G17</strain>
    </source>
</reference>
<proteinExistence type="predicted"/>
<evidence type="ECO:0000256" key="3">
    <source>
        <dbReference type="ARBA" id="ARBA00022692"/>
    </source>
</evidence>
<comment type="subcellular location">
    <subcellularLocation>
        <location evidence="1">Cell membrane</location>
        <topology evidence="1">Multi-pass membrane protein</topology>
    </subcellularLocation>
</comment>
<evidence type="ECO:0000256" key="5">
    <source>
        <dbReference type="ARBA" id="ARBA00023136"/>
    </source>
</evidence>
<dbReference type="EMBL" id="QURH01000312">
    <property type="protein sequence ID" value="RFU40035.1"/>
    <property type="molecule type" value="Genomic_DNA"/>
</dbReference>
<accession>A0A372JJ49</accession>
<feature type="transmembrane region" description="Helical" evidence="6">
    <location>
        <begin position="336"/>
        <end position="357"/>
    </location>
</feature>
<keyword evidence="3 6" id="KW-0812">Transmembrane</keyword>
<keyword evidence="8" id="KW-1185">Reference proteome</keyword>
<feature type="transmembrane region" description="Helical" evidence="6">
    <location>
        <begin position="48"/>
        <end position="68"/>
    </location>
</feature>
<comment type="caution">
    <text evidence="7">The sequence shown here is derived from an EMBL/GenBank/DDBJ whole genome shotgun (WGS) entry which is preliminary data.</text>
</comment>
<feature type="transmembrane region" description="Helical" evidence="6">
    <location>
        <begin position="74"/>
        <end position="96"/>
    </location>
</feature>
<evidence type="ECO:0000313" key="8">
    <source>
        <dbReference type="Proteomes" id="UP000261811"/>
    </source>
</evidence>
<dbReference type="Gene3D" id="1.20.1250.20">
    <property type="entry name" value="MFS general substrate transporter like domains"/>
    <property type="match status" value="1"/>
</dbReference>
<dbReference type="PANTHER" id="PTHR23513">
    <property type="entry name" value="INTEGRAL MEMBRANE EFFLUX PROTEIN-RELATED"/>
    <property type="match status" value="1"/>
</dbReference>
<feature type="transmembrane region" description="Helical" evidence="6">
    <location>
        <begin position="403"/>
        <end position="424"/>
    </location>
</feature>
<dbReference type="CDD" id="cd06173">
    <property type="entry name" value="MFS_MefA_like"/>
    <property type="match status" value="1"/>
</dbReference>
<evidence type="ECO:0000256" key="4">
    <source>
        <dbReference type="ARBA" id="ARBA00022989"/>
    </source>
</evidence>
<dbReference type="InterPro" id="IPR011701">
    <property type="entry name" value="MFS"/>
</dbReference>